<sequence>METEKKLILVLPELCTGCKSCEYSCAVEHSKSKDRYFATLEKPSPIPRIRVLLVDSYTVPMRCQHCSDAPCLAVCPTKAISQTPEGFILINDNRCIGCFMCAEACPFGAIKIHPELKIAVKCDFCVDRVRAGLLPACVEACPTGALKFGTINELMSTVASKKAKEMLKRLASEGITSVFAKATQTKIEETISPTTLREMYQSVGWV</sequence>
<protein>
    <submittedName>
        <fullName evidence="6">Carbon monoxide dehydrogenase, electron transfer subunit CooF</fullName>
        <ecNumber evidence="6">1.2.7.4</ecNumber>
    </submittedName>
</protein>
<evidence type="ECO:0000313" key="6">
    <source>
        <dbReference type="EMBL" id="AJB41919.1"/>
    </source>
</evidence>
<dbReference type="CDD" id="cd16374">
    <property type="entry name" value="DMSOR_beta_like"/>
    <property type="match status" value="1"/>
</dbReference>
<feature type="domain" description="4Fe-4S ferredoxin-type" evidence="5">
    <location>
        <begin position="54"/>
        <end position="85"/>
    </location>
</feature>
<dbReference type="SUPFAM" id="SSF54862">
    <property type="entry name" value="4Fe-4S ferredoxins"/>
    <property type="match status" value="1"/>
</dbReference>
<dbReference type="PROSITE" id="PS00198">
    <property type="entry name" value="4FE4S_FER_1"/>
    <property type="match status" value="1"/>
</dbReference>
<keyword evidence="6" id="KW-0560">Oxidoreductase</keyword>
<dbReference type="GO" id="GO:0046872">
    <property type="term" value="F:metal ion binding"/>
    <property type="evidence" value="ECO:0007669"/>
    <property type="project" value="UniProtKB-KW"/>
</dbReference>
<keyword evidence="3" id="KW-0408">Iron</keyword>
<dbReference type="STRING" id="697581.TCARB_0869"/>
<keyword evidence="4" id="KW-0411">Iron-sulfur</keyword>
<dbReference type="PANTHER" id="PTHR43177">
    <property type="entry name" value="PROTEIN NRFC"/>
    <property type="match status" value="1"/>
</dbReference>
<evidence type="ECO:0000256" key="1">
    <source>
        <dbReference type="ARBA" id="ARBA00022485"/>
    </source>
</evidence>
<dbReference type="GO" id="GO:0043885">
    <property type="term" value="F:anaerobic carbon-monoxide dehydrogenase activity"/>
    <property type="evidence" value="ECO:0007669"/>
    <property type="project" value="UniProtKB-EC"/>
</dbReference>
<accession>A0A3G1A545</accession>
<evidence type="ECO:0000256" key="2">
    <source>
        <dbReference type="ARBA" id="ARBA00022723"/>
    </source>
</evidence>
<dbReference type="GO" id="GO:0051539">
    <property type="term" value="F:4 iron, 4 sulfur cluster binding"/>
    <property type="evidence" value="ECO:0007669"/>
    <property type="project" value="UniProtKB-KW"/>
</dbReference>
<dbReference type="AlphaFoldDB" id="A0A3G1A545"/>
<evidence type="ECO:0000256" key="4">
    <source>
        <dbReference type="ARBA" id="ARBA00023014"/>
    </source>
</evidence>
<feature type="domain" description="4Fe-4S ferredoxin-type" evidence="5">
    <location>
        <begin position="86"/>
        <end position="115"/>
    </location>
</feature>
<dbReference type="Proteomes" id="UP000266720">
    <property type="component" value="Chromosome"/>
</dbReference>
<dbReference type="Gene3D" id="3.30.70.20">
    <property type="match status" value="2"/>
</dbReference>
<dbReference type="InterPro" id="IPR017900">
    <property type="entry name" value="4Fe4S_Fe_S_CS"/>
</dbReference>
<reference evidence="7" key="1">
    <citation type="book" date="2010" name="EXTREMOPHILES" publisher="0:0-0">
        <title>Complete genome sequences of ten hyperthermophilic archaea reveal their metabolic capabilities and possible ecological roles.</title>
        <editorList>
            <person name="?"/>
        </editorList>
        <authorList>
            <person name="Ravin N.V."/>
            <person name="Mardanov A.V."/>
            <person name="Bonch-Osmolovskaya E.A."/>
            <person name="Skryabin K.G."/>
        </authorList>
    </citation>
    <scope>NUCLEOTIDE SEQUENCE [LARGE SCALE GENOMIC DNA]</scope>
    <source>
        <strain evidence="7">1505</strain>
    </source>
</reference>
<keyword evidence="2" id="KW-0479">Metal-binding</keyword>
<dbReference type="Pfam" id="PF13247">
    <property type="entry name" value="Fer4_11"/>
    <property type="match status" value="1"/>
</dbReference>
<dbReference type="InterPro" id="IPR050954">
    <property type="entry name" value="ET_IronSulfur_Cluster-Binding"/>
</dbReference>
<dbReference type="GeneID" id="25406295"/>
<dbReference type="EMBL" id="CP007493">
    <property type="protein sequence ID" value="AJB41919.1"/>
    <property type="molecule type" value="Genomic_DNA"/>
</dbReference>
<evidence type="ECO:0000256" key="3">
    <source>
        <dbReference type="ARBA" id="ARBA00023004"/>
    </source>
</evidence>
<name>A0A3G1A545_9CREN</name>
<proteinExistence type="predicted"/>
<dbReference type="PROSITE" id="PS51379">
    <property type="entry name" value="4FE4S_FER_2"/>
    <property type="match status" value="3"/>
</dbReference>
<gene>
    <name evidence="6" type="ORF">TCARB_0869</name>
</gene>
<dbReference type="InterPro" id="IPR017896">
    <property type="entry name" value="4Fe4S_Fe-S-bd"/>
</dbReference>
<feature type="domain" description="4Fe-4S ferredoxin-type" evidence="5">
    <location>
        <begin position="6"/>
        <end position="35"/>
    </location>
</feature>
<dbReference type="KEGG" id="tcb:TCARB_0869"/>
<evidence type="ECO:0000313" key="7">
    <source>
        <dbReference type="Proteomes" id="UP000266720"/>
    </source>
</evidence>
<evidence type="ECO:0000259" key="5">
    <source>
        <dbReference type="PROSITE" id="PS51379"/>
    </source>
</evidence>
<dbReference type="EC" id="1.2.7.4" evidence="6"/>
<dbReference type="RefSeq" id="WP_052886797.1">
    <property type="nucleotide sequence ID" value="NZ_CP007493.1"/>
</dbReference>
<organism evidence="6 7">
    <name type="scientific">Thermofilum adornatum 1505</name>
    <dbReference type="NCBI Taxonomy" id="697581"/>
    <lineage>
        <taxon>Archaea</taxon>
        <taxon>Thermoproteota</taxon>
        <taxon>Thermoprotei</taxon>
        <taxon>Thermofilales</taxon>
        <taxon>Thermofilaceae</taxon>
        <taxon>Thermofilum</taxon>
    </lineage>
</organism>
<dbReference type="PANTHER" id="PTHR43177:SF3">
    <property type="entry name" value="PROTEIN NRFC HOMOLOG"/>
    <property type="match status" value="1"/>
</dbReference>
<keyword evidence="1" id="KW-0004">4Fe-4S</keyword>